<accession>A0A267G8C1</accession>
<evidence type="ECO:0000313" key="4">
    <source>
        <dbReference type="Proteomes" id="UP000215902"/>
    </source>
</evidence>
<keyword evidence="2" id="KW-1133">Transmembrane helix</keyword>
<name>A0A267G8C1_9PLAT</name>
<keyword evidence="2" id="KW-0812">Transmembrane</keyword>
<feature type="region of interest" description="Disordered" evidence="1">
    <location>
        <begin position="783"/>
        <end position="811"/>
    </location>
</feature>
<organism evidence="3 4">
    <name type="scientific">Macrostomum lignano</name>
    <dbReference type="NCBI Taxonomy" id="282301"/>
    <lineage>
        <taxon>Eukaryota</taxon>
        <taxon>Metazoa</taxon>
        <taxon>Spiralia</taxon>
        <taxon>Lophotrochozoa</taxon>
        <taxon>Platyhelminthes</taxon>
        <taxon>Rhabditophora</taxon>
        <taxon>Macrostomorpha</taxon>
        <taxon>Macrostomida</taxon>
        <taxon>Macrostomidae</taxon>
        <taxon>Macrostomum</taxon>
    </lineage>
</organism>
<evidence type="ECO:0000313" key="3">
    <source>
        <dbReference type="EMBL" id="PAA82226.1"/>
    </source>
</evidence>
<evidence type="ECO:0008006" key="5">
    <source>
        <dbReference type="Google" id="ProtNLM"/>
    </source>
</evidence>
<proteinExistence type="predicted"/>
<dbReference type="Proteomes" id="UP000215902">
    <property type="component" value="Unassembled WGS sequence"/>
</dbReference>
<sequence>AIRLTIVILLIIFQCGIHAFIYSSYSITLLPGKYLRVGANLTVQCVTISAPAVTEAALRDQLRVRWSSKNRLIYYNCRAVNETAFEWTLTSVAINDSGIFQCVNISHDSHTESAHAELFVGEPPKLTGLDCEWPNRESENFRCLSRPNLRSVWEATNIVKTAGKVHLVLEFADKRDPFMQSELNQCRKRTDHYNNLICFPSDSDSSTGFEYRRCLRNGAPAALSVPSAPGCQCNSEGRCRWLRVAEASGPLRLRARGCNRLGWCGGWVSVEGDRRQFERPGLVRSLRLFALNGSVVAKFSPPTQPDPASKRDYECRLRLRPWLDGARIGPVASETVENSTVRLSARARGRETYTAEVSCRPKYFRLPGNSGWSEPAEAKISTPVWPPCPPRLALLLERRNFVWLSAPPAECRHGPIVSYRLRLGGGGAGRNSSAAALVAELPLHPAEPGGGWIRLDQADIRGQSTNLMASATTSAGEGRTMPVLLAEWLSECPDGWAAGQLELQMLWLRNTENDSVRDATAALARWRLPAAVTVEPPLAIATCEPAANATSAAEPAPPLSTCRLLSLSPPSTNESWTQLSWRQTTGAILAPAGSDGAGSRCVCRQRAEPLPDDALSGRLVLPKVQLLRLNDNGGDGGSGLVVEFDAAPRQCGLRGLFAVGFEVADAAGPLANCSRQRQPPTSARFRCPLPASLSHRPPLQLLARLYGNEYRVLQLNTTIVQPTSNRIAAAVIVAAVVAVLAAVAAVALRCYHRQRRQRWVPRAASDRYPSLMGLDQQLQHLRPNGEEEAATATTPLSAGTDSRHVDGTGNGDACQFEINEDYNYAQGSNGYSPRSEC</sequence>
<comment type="caution">
    <text evidence="3">The sequence shown here is derived from an EMBL/GenBank/DDBJ whole genome shotgun (WGS) entry which is preliminary data.</text>
</comment>
<evidence type="ECO:0000256" key="1">
    <source>
        <dbReference type="SAM" id="MobiDB-lite"/>
    </source>
</evidence>
<protein>
    <recommendedName>
        <fullName evidence="5">Ig-like domain-containing protein</fullName>
    </recommendedName>
</protein>
<dbReference type="AlphaFoldDB" id="A0A267G8C1"/>
<dbReference type="SUPFAM" id="SSF48726">
    <property type="entry name" value="Immunoglobulin"/>
    <property type="match status" value="1"/>
</dbReference>
<feature type="compositionally biased region" description="Polar residues" evidence="1">
    <location>
        <begin position="791"/>
        <end position="800"/>
    </location>
</feature>
<evidence type="ECO:0000256" key="2">
    <source>
        <dbReference type="SAM" id="Phobius"/>
    </source>
</evidence>
<dbReference type="EMBL" id="NIVC01000486">
    <property type="protein sequence ID" value="PAA82226.1"/>
    <property type="molecule type" value="Genomic_DNA"/>
</dbReference>
<dbReference type="InterPro" id="IPR036179">
    <property type="entry name" value="Ig-like_dom_sf"/>
</dbReference>
<feature type="non-terminal residue" evidence="3">
    <location>
        <position position="1"/>
    </location>
</feature>
<keyword evidence="2" id="KW-0472">Membrane</keyword>
<reference evidence="3 4" key="1">
    <citation type="submission" date="2017-06" db="EMBL/GenBank/DDBJ databases">
        <title>A platform for efficient transgenesis in Macrostomum lignano, a flatworm model organism for stem cell research.</title>
        <authorList>
            <person name="Berezikov E."/>
        </authorList>
    </citation>
    <scope>NUCLEOTIDE SEQUENCE [LARGE SCALE GENOMIC DNA]</scope>
    <source>
        <strain evidence="3">DV1</strain>
        <tissue evidence="3">Whole organism</tissue>
    </source>
</reference>
<keyword evidence="4" id="KW-1185">Reference proteome</keyword>
<gene>
    <name evidence="3" type="ORF">BOX15_Mlig002308g1</name>
</gene>
<feature type="transmembrane region" description="Helical" evidence="2">
    <location>
        <begin position="727"/>
        <end position="748"/>
    </location>
</feature>